<dbReference type="STRING" id="160454.RV10_GL003833"/>
<dbReference type="InterPro" id="IPR003439">
    <property type="entry name" value="ABC_transporter-like_ATP-bd"/>
</dbReference>
<dbReference type="Pfam" id="PF00005">
    <property type="entry name" value="ABC_tran"/>
    <property type="match status" value="1"/>
</dbReference>
<keyword evidence="5" id="KW-0547">Nucleotide-binding</keyword>
<keyword evidence="3" id="KW-0813">Transport</keyword>
<evidence type="ECO:0000256" key="5">
    <source>
        <dbReference type="ARBA" id="ARBA00022741"/>
    </source>
</evidence>
<dbReference type="PATRIC" id="fig|1158607.3.peg.1873"/>
<feature type="domain" description="ABC transporter" evidence="9">
    <location>
        <begin position="2"/>
        <end position="240"/>
    </location>
</feature>
<dbReference type="SUPFAM" id="SSF52540">
    <property type="entry name" value="P-loop containing nucleoside triphosphate hydrolases"/>
    <property type="match status" value="1"/>
</dbReference>
<evidence type="ECO:0000313" key="11">
    <source>
        <dbReference type="Proteomes" id="UP000013782"/>
    </source>
</evidence>
<dbReference type="GO" id="GO:0005886">
    <property type="term" value="C:plasma membrane"/>
    <property type="evidence" value="ECO:0007669"/>
    <property type="project" value="UniProtKB-SubCell"/>
</dbReference>
<dbReference type="eggNOG" id="COG1126">
    <property type="taxonomic scope" value="Bacteria"/>
</dbReference>
<dbReference type="PANTHER" id="PTHR43166">
    <property type="entry name" value="AMINO ACID IMPORT ATP-BINDING PROTEIN"/>
    <property type="match status" value="1"/>
</dbReference>
<comment type="subcellular location">
    <subcellularLocation>
        <location evidence="1">Cell membrane</location>
        <topology evidence="1">Peripheral membrane protein</topology>
    </subcellularLocation>
</comment>
<evidence type="ECO:0000259" key="9">
    <source>
        <dbReference type="PROSITE" id="PS50893"/>
    </source>
</evidence>
<keyword evidence="4" id="KW-1003">Cell membrane</keyword>
<evidence type="ECO:0000313" key="10">
    <source>
        <dbReference type="EMBL" id="EOH94170.1"/>
    </source>
</evidence>
<dbReference type="GO" id="GO:0005524">
    <property type="term" value="F:ATP binding"/>
    <property type="evidence" value="ECO:0007669"/>
    <property type="project" value="UniProtKB-KW"/>
</dbReference>
<evidence type="ECO:0000256" key="1">
    <source>
        <dbReference type="ARBA" id="ARBA00004202"/>
    </source>
</evidence>
<dbReference type="InterPro" id="IPR017871">
    <property type="entry name" value="ABC_transporter-like_CS"/>
</dbReference>
<sequence length="243" mass="27418">MLEIKNLTKSYKHQVVLKNISASFREGETTAILGPSGSGKSTLLRLIDLLEEPDSGKIVIEDKELVFPSKLSFKEKSHYRKYFSIVFQAYNLFPHFTVLKNITEAPIHVKGLDRKMAETEAVQLLKQIGLEDKTNAYPAQLSGGQQQRVAIARALAMKPEFILYDEPTSALDPELSNEVLLTIQRLAETGNSQIVVTHNLDFAEKAADRIIFMDQGEILFDGTAEFFFKNKDPRINQFIQKIA</sequence>
<dbReference type="InterPro" id="IPR003593">
    <property type="entry name" value="AAA+_ATPase"/>
</dbReference>
<proteinExistence type="inferred from homology"/>
<dbReference type="PROSITE" id="PS50893">
    <property type="entry name" value="ABC_TRANSPORTER_2"/>
    <property type="match status" value="1"/>
</dbReference>
<keyword evidence="7" id="KW-0029">Amino-acid transport</keyword>
<name>R2SFM1_9ENTE</name>
<dbReference type="GO" id="GO:0016887">
    <property type="term" value="F:ATP hydrolysis activity"/>
    <property type="evidence" value="ECO:0007669"/>
    <property type="project" value="InterPro"/>
</dbReference>
<evidence type="ECO:0000256" key="3">
    <source>
        <dbReference type="ARBA" id="ARBA00022448"/>
    </source>
</evidence>
<dbReference type="InterPro" id="IPR030679">
    <property type="entry name" value="ABC_ATPase_HisP-typ"/>
</dbReference>
<evidence type="ECO:0000256" key="6">
    <source>
        <dbReference type="ARBA" id="ARBA00022840"/>
    </source>
</evidence>
<dbReference type="HOGENOM" id="CLU_000604_1_22_9"/>
<accession>R2SFM1</accession>
<comment type="similarity">
    <text evidence="2">Belongs to the ABC transporter superfamily.</text>
</comment>
<gene>
    <name evidence="10" type="ORF">UAU_01905</name>
</gene>
<dbReference type="RefSeq" id="WP_010756899.1">
    <property type="nucleotide sequence ID" value="NZ_ASWD01000001.1"/>
</dbReference>
<dbReference type="EMBL" id="AJAQ01000015">
    <property type="protein sequence ID" value="EOH94170.1"/>
    <property type="molecule type" value="Genomic_DNA"/>
</dbReference>
<dbReference type="PANTHER" id="PTHR43166:SF9">
    <property type="entry name" value="GLUTAMATE_ASPARTATE IMPORT ATP-BINDING PROTEIN GLTL"/>
    <property type="match status" value="1"/>
</dbReference>
<dbReference type="SMART" id="SM00382">
    <property type="entry name" value="AAA"/>
    <property type="match status" value="1"/>
</dbReference>
<evidence type="ECO:0000256" key="2">
    <source>
        <dbReference type="ARBA" id="ARBA00005417"/>
    </source>
</evidence>
<dbReference type="AlphaFoldDB" id="R2SFM1"/>
<reference evidence="10 11" key="1">
    <citation type="submission" date="2013-02" db="EMBL/GenBank/DDBJ databases">
        <title>The Genome Sequence of Enterococcus pallens BAA-351.</title>
        <authorList>
            <consortium name="The Broad Institute Genome Sequencing Platform"/>
            <consortium name="The Broad Institute Genome Sequencing Center for Infectious Disease"/>
            <person name="Earl A.M."/>
            <person name="Gilmore M.S."/>
            <person name="Lebreton F."/>
            <person name="Walker B."/>
            <person name="Young S.K."/>
            <person name="Zeng Q."/>
            <person name="Gargeya S."/>
            <person name="Fitzgerald M."/>
            <person name="Haas B."/>
            <person name="Abouelleil A."/>
            <person name="Alvarado L."/>
            <person name="Arachchi H.M."/>
            <person name="Berlin A.M."/>
            <person name="Chapman S.B."/>
            <person name="Dewar J."/>
            <person name="Goldberg J."/>
            <person name="Griggs A."/>
            <person name="Gujja S."/>
            <person name="Hansen M."/>
            <person name="Howarth C."/>
            <person name="Imamovic A."/>
            <person name="Larimer J."/>
            <person name="McCowan C."/>
            <person name="Murphy C."/>
            <person name="Neiman D."/>
            <person name="Pearson M."/>
            <person name="Priest M."/>
            <person name="Roberts A."/>
            <person name="Saif S."/>
            <person name="Shea T."/>
            <person name="Sisk P."/>
            <person name="Sykes S."/>
            <person name="Wortman J."/>
            <person name="Nusbaum C."/>
            <person name="Birren B."/>
        </authorList>
    </citation>
    <scope>NUCLEOTIDE SEQUENCE [LARGE SCALE GENOMIC DNA]</scope>
    <source>
        <strain evidence="10 11">ATCC BAA-351</strain>
    </source>
</reference>
<organism evidence="10 11">
    <name type="scientific">Enterococcus pallens ATCC BAA-351</name>
    <dbReference type="NCBI Taxonomy" id="1158607"/>
    <lineage>
        <taxon>Bacteria</taxon>
        <taxon>Bacillati</taxon>
        <taxon>Bacillota</taxon>
        <taxon>Bacilli</taxon>
        <taxon>Lactobacillales</taxon>
        <taxon>Enterococcaceae</taxon>
        <taxon>Enterococcus</taxon>
    </lineage>
</organism>
<dbReference type="InterPro" id="IPR027417">
    <property type="entry name" value="P-loop_NTPase"/>
</dbReference>
<comment type="caution">
    <text evidence="10">The sequence shown here is derived from an EMBL/GenBank/DDBJ whole genome shotgun (WGS) entry which is preliminary data.</text>
</comment>
<dbReference type="Gene3D" id="3.40.50.300">
    <property type="entry name" value="P-loop containing nucleotide triphosphate hydrolases"/>
    <property type="match status" value="1"/>
</dbReference>
<dbReference type="InterPro" id="IPR050086">
    <property type="entry name" value="MetN_ABC_transporter-like"/>
</dbReference>
<dbReference type="PIRSF" id="PIRSF039085">
    <property type="entry name" value="ABC_ATPase_HisP"/>
    <property type="match status" value="1"/>
</dbReference>
<evidence type="ECO:0000256" key="8">
    <source>
        <dbReference type="ARBA" id="ARBA00023136"/>
    </source>
</evidence>
<dbReference type="GO" id="GO:0015424">
    <property type="term" value="F:ABC-type amino acid transporter activity"/>
    <property type="evidence" value="ECO:0007669"/>
    <property type="project" value="InterPro"/>
</dbReference>
<dbReference type="Proteomes" id="UP000013782">
    <property type="component" value="Unassembled WGS sequence"/>
</dbReference>
<evidence type="ECO:0000256" key="7">
    <source>
        <dbReference type="ARBA" id="ARBA00022970"/>
    </source>
</evidence>
<keyword evidence="8" id="KW-0472">Membrane</keyword>
<evidence type="ECO:0000256" key="4">
    <source>
        <dbReference type="ARBA" id="ARBA00022475"/>
    </source>
</evidence>
<protein>
    <recommendedName>
        <fullName evidence="9">ABC transporter domain-containing protein</fullName>
    </recommendedName>
</protein>
<dbReference type="OrthoDB" id="9804199at2"/>
<dbReference type="PROSITE" id="PS00211">
    <property type="entry name" value="ABC_TRANSPORTER_1"/>
    <property type="match status" value="1"/>
</dbReference>
<keyword evidence="11" id="KW-1185">Reference proteome</keyword>
<keyword evidence="6" id="KW-0067">ATP-binding</keyword>